<dbReference type="KEGG" id="bsen:DP114_16220"/>
<reference evidence="2 3" key="1">
    <citation type="submission" date="2018-06" db="EMBL/GenBank/DDBJ databases">
        <title>Comparative genomics of Brasilonema spp. strains.</title>
        <authorList>
            <person name="Alvarenga D.O."/>
            <person name="Fiore M.F."/>
            <person name="Varani A.M."/>
        </authorList>
    </citation>
    <scope>NUCLEOTIDE SEQUENCE [LARGE SCALE GENOMIC DNA]</scope>
    <source>
        <strain evidence="2 3">CENA114</strain>
    </source>
</reference>
<evidence type="ECO:0008006" key="4">
    <source>
        <dbReference type="Google" id="ProtNLM"/>
    </source>
</evidence>
<accession>A0A856MJC8</accession>
<gene>
    <name evidence="2" type="ORF">DP114_16220</name>
</gene>
<dbReference type="Proteomes" id="UP000503129">
    <property type="component" value="Chromosome"/>
</dbReference>
<dbReference type="Pfam" id="PF14559">
    <property type="entry name" value="TPR_19"/>
    <property type="match status" value="1"/>
</dbReference>
<keyword evidence="3" id="KW-1185">Reference proteome</keyword>
<keyword evidence="1" id="KW-0802">TPR repeat</keyword>
<evidence type="ECO:0000256" key="1">
    <source>
        <dbReference type="PROSITE-ProRule" id="PRU00339"/>
    </source>
</evidence>
<sequence>MASFRQALQIDPYHANAHNDLGIALSDQGKLEEAIAELEIAVRLDPTRTLFRENLENYKNKKKGFWGRLFGG</sequence>
<dbReference type="PROSITE" id="PS50005">
    <property type="entry name" value="TPR"/>
    <property type="match status" value="1"/>
</dbReference>
<dbReference type="SMART" id="SM00028">
    <property type="entry name" value="TPR"/>
    <property type="match status" value="1"/>
</dbReference>
<organism evidence="2 3">
    <name type="scientific">Brasilonema sennae CENA114</name>
    <dbReference type="NCBI Taxonomy" id="415709"/>
    <lineage>
        <taxon>Bacteria</taxon>
        <taxon>Bacillati</taxon>
        <taxon>Cyanobacteriota</taxon>
        <taxon>Cyanophyceae</taxon>
        <taxon>Nostocales</taxon>
        <taxon>Scytonemataceae</taxon>
        <taxon>Brasilonema</taxon>
        <taxon>Bromeliae group (in: Brasilonema)</taxon>
    </lineage>
</organism>
<dbReference type="EMBL" id="CP030118">
    <property type="protein sequence ID" value="QDL09237.1"/>
    <property type="molecule type" value="Genomic_DNA"/>
</dbReference>
<name>A0A856MJC8_9CYAN</name>
<proteinExistence type="predicted"/>
<dbReference type="Gene3D" id="1.25.40.10">
    <property type="entry name" value="Tetratricopeptide repeat domain"/>
    <property type="match status" value="1"/>
</dbReference>
<feature type="repeat" description="TPR" evidence="1">
    <location>
        <begin position="15"/>
        <end position="48"/>
    </location>
</feature>
<dbReference type="AlphaFoldDB" id="A0A856MJC8"/>
<dbReference type="InterPro" id="IPR011990">
    <property type="entry name" value="TPR-like_helical_dom_sf"/>
</dbReference>
<dbReference type="InterPro" id="IPR019734">
    <property type="entry name" value="TPR_rpt"/>
</dbReference>
<evidence type="ECO:0000313" key="3">
    <source>
        <dbReference type="Proteomes" id="UP000503129"/>
    </source>
</evidence>
<evidence type="ECO:0000313" key="2">
    <source>
        <dbReference type="EMBL" id="QDL09237.1"/>
    </source>
</evidence>
<dbReference type="SUPFAM" id="SSF48452">
    <property type="entry name" value="TPR-like"/>
    <property type="match status" value="1"/>
</dbReference>
<protein>
    <recommendedName>
        <fullName evidence="4">Tetratricopeptide repeat protein</fullName>
    </recommendedName>
</protein>